<accession>A0A2U9BL42</accession>
<keyword evidence="5 7" id="KW-1133">Transmembrane helix</keyword>
<gene>
    <name evidence="10" type="ORF">SMAX5B_005766</name>
</gene>
<keyword evidence="3" id="KW-1003">Cell membrane</keyword>
<feature type="domain" description="EGF-like" evidence="8 9">
    <location>
        <begin position="546"/>
        <end position="557"/>
    </location>
</feature>
<dbReference type="STRING" id="52904.ENSSMAP00000018702"/>
<evidence type="ECO:0000259" key="8">
    <source>
        <dbReference type="PROSITE" id="PS00022"/>
    </source>
</evidence>
<comment type="similarity">
    <text evidence="2">Belongs to the TMEM8 family.</text>
</comment>
<organism evidence="10 11">
    <name type="scientific">Scophthalmus maximus</name>
    <name type="common">Turbot</name>
    <name type="synonym">Psetta maxima</name>
    <dbReference type="NCBI Taxonomy" id="52904"/>
    <lineage>
        <taxon>Eukaryota</taxon>
        <taxon>Metazoa</taxon>
        <taxon>Chordata</taxon>
        <taxon>Craniata</taxon>
        <taxon>Vertebrata</taxon>
        <taxon>Euteleostomi</taxon>
        <taxon>Actinopterygii</taxon>
        <taxon>Neopterygii</taxon>
        <taxon>Teleostei</taxon>
        <taxon>Neoteleostei</taxon>
        <taxon>Acanthomorphata</taxon>
        <taxon>Carangaria</taxon>
        <taxon>Pleuronectiformes</taxon>
        <taxon>Pleuronectoidei</taxon>
        <taxon>Scophthalmidae</taxon>
        <taxon>Scophthalmus</taxon>
    </lineage>
</organism>
<reference evidence="10 11" key="1">
    <citation type="submission" date="2017-12" db="EMBL/GenBank/DDBJ databases">
        <title>Integrating genomic resources of turbot (Scophthalmus maximus) in depth evaluation of genetic and physical mapping variation across individuals.</title>
        <authorList>
            <person name="Martinez P."/>
        </authorList>
    </citation>
    <scope>NUCLEOTIDE SEQUENCE [LARGE SCALE GENOMIC DNA]</scope>
</reference>
<feature type="transmembrane region" description="Helical" evidence="7">
    <location>
        <begin position="681"/>
        <end position="700"/>
    </location>
</feature>
<name>A0A2U9BL42_SCOMX</name>
<comment type="subcellular location">
    <subcellularLocation>
        <location evidence="1">Cell membrane</location>
        <topology evidence="1">Multi-pass membrane protein</topology>
    </subcellularLocation>
</comment>
<dbReference type="InterPro" id="IPR000742">
    <property type="entry name" value="EGF"/>
</dbReference>
<keyword evidence="6 7" id="KW-0472">Membrane</keyword>
<evidence type="ECO:0000313" key="11">
    <source>
        <dbReference type="Proteomes" id="UP000246464"/>
    </source>
</evidence>
<evidence type="ECO:0000256" key="5">
    <source>
        <dbReference type="ARBA" id="ARBA00022989"/>
    </source>
</evidence>
<sequence>MYLLRNPEVSSRNNLVRQWQIDATLRADQGRCDGSDGRRGNMEARFLRALLVVALTACTSGDDGQVTFVSELSSKPAQKLSKYGWYGNVRLQRFHVPEETAVARWLFSVTKVNNFHCGQNNVTIHIRWGAPPVINPAGSVFPNATLWSPCLSLTLPAASHSSTTFNLSDPAPGDWYVAAHLPEDDGRIEQKGFPSCSYFFQPQLSVRRGVDTPVLQQGTFLQQTAAPDRPARLKLYVPEFASSLSVSVADCSSGEGTDFGNCSLVLRLGSSSLLHSPVTVNCSGTGCSAVLSNPHWGAWLRVVVESRRDNHTVAFSIISNYTVGCKPTSVGLKADDDIRKLRGNSSHANLTSTGNSSLSTDAVTYNNNSSPPFMSASACVWSVPVIYEELDVLSLRFTPVNGPNVSVTDTHPTLLTYPLHTQATGGTLNLQLTLNTTNVMLRNSSSVVACLSQWAPVLDLNHSHPCRAGHAVHLNASVAKAVVRLPFPHAATWYLSLQLTCNSSDCGNTSVVFVTPEVFVSACVEDCGTYGECRLLRSYSYLYSACVCKAGWNGWGCTDDSTAQSYGRQLLATLLLALSNLFFLPVIVVAIKRCYFTEASVYLFTMFFSTFYHACDQPGIAVMCIMDYDTLQYCDFLGSVCSIWVTILCMARIRNTFKYTLFLLGALLIAMSMQLDRKGLWNLLGPVICALLIMVTAWVFRGVRRRHCYPPSWKRWVLYLIPGATCALVGVCLYVLGGTEDNYYYTHSLWHILMASCVVFLLPPREKDRETLGWSRGWSWGWSWRPRVCGYTLCESGKDELYTVT</sequence>
<keyword evidence="11" id="KW-1185">Reference proteome</keyword>
<protein>
    <submittedName>
        <fullName evidence="10">Putative transmembrane protein 8A</fullName>
    </submittedName>
</protein>
<dbReference type="GO" id="GO:0005886">
    <property type="term" value="C:plasma membrane"/>
    <property type="evidence" value="ECO:0007669"/>
    <property type="project" value="UniProtKB-SubCell"/>
</dbReference>
<dbReference type="PROSITE" id="PS01186">
    <property type="entry name" value="EGF_2"/>
    <property type="match status" value="1"/>
</dbReference>
<feature type="transmembrane region" description="Helical" evidence="7">
    <location>
        <begin position="716"/>
        <end position="737"/>
    </location>
</feature>
<dbReference type="PROSITE" id="PS00022">
    <property type="entry name" value="EGF_1"/>
    <property type="match status" value="1"/>
</dbReference>
<feature type="transmembrane region" description="Helical" evidence="7">
    <location>
        <begin position="657"/>
        <end position="675"/>
    </location>
</feature>
<evidence type="ECO:0000256" key="4">
    <source>
        <dbReference type="ARBA" id="ARBA00022692"/>
    </source>
</evidence>
<dbReference type="AlphaFoldDB" id="A0A2U9BL42"/>
<evidence type="ECO:0000313" key="10">
    <source>
        <dbReference type="EMBL" id="AWP04480.1"/>
    </source>
</evidence>
<feature type="transmembrane region" description="Helical" evidence="7">
    <location>
        <begin position="570"/>
        <end position="588"/>
    </location>
</feature>
<dbReference type="Pfam" id="PF12036">
    <property type="entry name" value="DUF3522"/>
    <property type="match status" value="1"/>
</dbReference>
<keyword evidence="4 7" id="KW-0812">Transmembrane</keyword>
<dbReference type="EMBL" id="CP026249">
    <property type="protein sequence ID" value="AWP04480.1"/>
    <property type="molecule type" value="Genomic_DNA"/>
</dbReference>
<evidence type="ECO:0000256" key="1">
    <source>
        <dbReference type="ARBA" id="ARBA00004651"/>
    </source>
</evidence>
<dbReference type="OMA" id="AKRRHCY"/>
<evidence type="ECO:0000256" key="7">
    <source>
        <dbReference type="SAM" id="Phobius"/>
    </source>
</evidence>
<evidence type="ECO:0000256" key="3">
    <source>
        <dbReference type="ARBA" id="ARBA00022475"/>
    </source>
</evidence>
<feature type="transmembrane region" description="Helical" evidence="7">
    <location>
        <begin position="743"/>
        <end position="762"/>
    </location>
</feature>
<evidence type="ECO:0000256" key="6">
    <source>
        <dbReference type="ARBA" id="ARBA00023136"/>
    </source>
</evidence>
<proteinExistence type="inferred from homology"/>
<evidence type="ECO:0000259" key="9">
    <source>
        <dbReference type="PROSITE" id="PS01186"/>
    </source>
</evidence>
<dbReference type="PANTHER" id="PTHR14319">
    <property type="entry name" value="FIVE-SPAN TRANSMEMBRANE PROTEIN M83"/>
    <property type="match status" value="1"/>
</dbReference>
<evidence type="ECO:0000256" key="2">
    <source>
        <dbReference type="ARBA" id="ARBA00005542"/>
    </source>
</evidence>
<dbReference type="Proteomes" id="UP000246464">
    <property type="component" value="Chromosome 7"/>
</dbReference>
<dbReference type="InterPro" id="IPR021910">
    <property type="entry name" value="NGX6/PGAP6/MYMK"/>
</dbReference>
<dbReference type="PANTHER" id="PTHR14319:SF7">
    <property type="entry name" value="POST-GPI ATTACHMENT TO PROTEINS FACTOR 6"/>
    <property type="match status" value="1"/>
</dbReference>